<gene>
    <name evidence="2" type="ORF">C8F04DRAFT_1199669</name>
</gene>
<dbReference type="AlphaFoldDB" id="A0AAD6RYQ5"/>
<name>A0AAD6RYQ5_9AGAR</name>
<sequence>MAFSGLDLFTQIRCRHLPASLRHTVPHSEKRLVSGFLILLLNLEISAARNRFRTEFRPADTYCFGVLPEIVPNTYCFGSPDTPPDTISIRNSIWNTEMVSETAGFWAAETDADMIRFNNKINLNDPFFGVPVVPGGSAAMGRHDGGARTWRYGAPDLARSERYRADVARKVADDGDLCQIYDLAWSGMWANLWPQLATSARFWVGGYGQTAADLARGNFHWESYTKQYQVDLEFHIQSESRDFTGAWKVRKIMEGKGKGEWVKWKERGLGRHIQRWSVRRHAQSIPLPAMCGQPTTNHWSNTGDEPFAPETSTFPDEMVGMVQHNILPYAPLLALVDIAAPHPPPWPASRDGRTDPALPAPPSRLSPVATCPPVTDSSPANTLCLPSLTFTTHSLTARTPTNLTP</sequence>
<protein>
    <submittedName>
        <fullName evidence="2">Uncharacterized protein</fullName>
    </submittedName>
</protein>
<accession>A0AAD6RYQ5</accession>
<reference evidence="2" key="1">
    <citation type="submission" date="2023-03" db="EMBL/GenBank/DDBJ databases">
        <title>Massive genome expansion in bonnet fungi (Mycena s.s.) driven by repeated elements and novel gene families across ecological guilds.</title>
        <authorList>
            <consortium name="Lawrence Berkeley National Laboratory"/>
            <person name="Harder C.B."/>
            <person name="Miyauchi S."/>
            <person name="Viragh M."/>
            <person name="Kuo A."/>
            <person name="Thoen E."/>
            <person name="Andreopoulos B."/>
            <person name="Lu D."/>
            <person name="Skrede I."/>
            <person name="Drula E."/>
            <person name="Henrissat B."/>
            <person name="Morin E."/>
            <person name="Kohler A."/>
            <person name="Barry K."/>
            <person name="LaButti K."/>
            <person name="Morin E."/>
            <person name="Salamov A."/>
            <person name="Lipzen A."/>
            <person name="Mereny Z."/>
            <person name="Hegedus B."/>
            <person name="Baldrian P."/>
            <person name="Stursova M."/>
            <person name="Weitz H."/>
            <person name="Taylor A."/>
            <person name="Grigoriev I.V."/>
            <person name="Nagy L.G."/>
            <person name="Martin F."/>
            <person name="Kauserud H."/>
        </authorList>
    </citation>
    <scope>NUCLEOTIDE SEQUENCE</scope>
    <source>
        <strain evidence="2">CBHHK200</strain>
    </source>
</reference>
<evidence type="ECO:0000313" key="3">
    <source>
        <dbReference type="Proteomes" id="UP001218188"/>
    </source>
</evidence>
<organism evidence="2 3">
    <name type="scientific">Mycena alexandri</name>
    <dbReference type="NCBI Taxonomy" id="1745969"/>
    <lineage>
        <taxon>Eukaryota</taxon>
        <taxon>Fungi</taxon>
        <taxon>Dikarya</taxon>
        <taxon>Basidiomycota</taxon>
        <taxon>Agaricomycotina</taxon>
        <taxon>Agaricomycetes</taxon>
        <taxon>Agaricomycetidae</taxon>
        <taxon>Agaricales</taxon>
        <taxon>Marasmiineae</taxon>
        <taxon>Mycenaceae</taxon>
        <taxon>Mycena</taxon>
    </lineage>
</organism>
<dbReference type="EMBL" id="JARJCM010000369">
    <property type="protein sequence ID" value="KAJ7017944.1"/>
    <property type="molecule type" value="Genomic_DNA"/>
</dbReference>
<feature type="region of interest" description="Disordered" evidence="1">
    <location>
        <begin position="345"/>
        <end position="366"/>
    </location>
</feature>
<keyword evidence="3" id="KW-1185">Reference proteome</keyword>
<dbReference type="Proteomes" id="UP001218188">
    <property type="component" value="Unassembled WGS sequence"/>
</dbReference>
<comment type="caution">
    <text evidence="2">The sequence shown here is derived from an EMBL/GenBank/DDBJ whole genome shotgun (WGS) entry which is preliminary data.</text>
</comment>
<proteinExistence type="predicted"/>
<evidence type="ECO:0000313" key="2">
    <source>
        <dbReference type="EMBL" id="KAJ7017944.1"/>
    </source>
</evidence>
<evidence type="ECO:0000256" key="1">
    <source>
        <dbReference type="SAM" id="MobiDB-lite"/>
    </source>
</evidence>